<keyword evidence="3" id="KW-1185">Reference proteome</keyword>
<feature type="non-terminal residue" evidence="2">
    <location>
        <position position="1"/>
    </location>
</feature>
<organism evidence="2 3">
    <name type="scientific">Racocetra fulgida</name>
    <dbReference type="NCBI Taxonomy" id="60492"/>
    <lineage>
        <taxon>Eukaryota</taxon>
        <taxon>Fungi</taxon>
        <taxon>Fungi incertae sedis</taxon>
        <taxon>Mucoromycota</taxon>
        <taxon>Glomeromycotina</taxon>
        <taxon>Glomeromycetes</taxon>
        <taxon>Diversisporales</taxon>
        <taxon>Gigasporaceae</taxon>
        <taxon>Racocetra</taxon>
    </lineage>
</organism>
<dbReference type="EMBL" id="CAJVPZ010010639">
    <property type="protein sequence ID" value="CAG8621699.1"/>
    <property type="molecule type" value="Genomic_DNA"/>
</dbReference>
<proteinExistence type="predicted"/>
<feature type="region of interest" description="Disordered" evidence="1">
    <location>
        <begin position="116"/>
        <end position="137"/>
    </location>
</feature>
<accession>A0A9N9D3L8</accession>
<evidence type="ECO:0000313" key="3">
    <source>
        <dbReference type="Proteomes" id="UP000789396"/>
    </source>
</evidence>
<dbReference type="Proteomes" id="UP000789396">
    <property type="component" value="Unassembled WGS sequence"/>
</dbReference>
<sequence>GSFIKSSPKVLQQFEEAKHRLLELKEWEACMKKDHPEKKKIQKGYQEALSHMGMGLDKLVECLGGKIEKFSLISDIQSIAPDAEIGYTLEDETKGIPIGEMVYLKPKMYSVLLAEHDPKTSDDPDSENPKKKHGIQKAKGVKKYMEEAYTERLENYCKRYEDNDLYSSLEELYELYYHIAKEKNRERLDDEIEQMLKAMAI</sequence>
<dbReference type="AlphaFoldDB" id="A0A9N9D3L8"/>
<evidence type="ECO:0000313" key="2">
    <source>
        <dbReference type="EMBL" id="CAG8621699.1"/>
    </source>
</evidence>
<evidence type="ECO:0000256" key="1">
    <source>
        <dbReference type="SAM" id="MobiDB-lite"/>
    </source>
</evidence>
<name>A0A9N9D3L8_9GLOM</name>
<gene>
    <name evidence="2" type="ORF">RFULGI_LOCUS7384</name>
</gene>
<protein>
    <submittedName>
        <fullName evidence="2">6277_t:CDS:1</fullName>
    </submittedName>
</protein>
<comment type="caution">
    <text evidence="2">The sequence shown here is derived from an EMBL/GenBank/DDBJ whole genome shotgun (WGS) entry which is preliminary data.</text>
</comment>
<reference evidence="2" key="1">
    <citation type="submission" date="2021-06" db="EMBL/GenBank/DDBJ databases">
        <authorList>
            <person name="Kallberg Y."/>
            <person name="Tangrot J."/>
            <person name="Rosling A."/>
        </authorList>
    </citation>
    <scope>NUCLEOTIDE SEQUENCE</scope>
    <source>
        <strain evidence="2">IN212</strain>
    </source>
</reference>
<dbReference type="OrthoDB" id="2352501at2759"/>